<comment type="catalytic activity">
    <reaction evidence="11">
        <text>6-carboxyhexanoyl-[ACP] + L-alanine + H(+) = (8S)-8-amino-7-oxononanoate + holo-[ACP] + CO2</text>
        <dbReference type="Rhea" id="RHEA:42288"/>
        <dbReference type="Rhea" id="RHEA-COMP:9685"/>
        <dbReference type="Rhea" id="RHEA-COMP:9955"/>
        <dbReference type="ChEBI" id="CHEBI:15378"/>
        <dbReference type="ChEBI" id="CHEBI:16526"/>
        <dbReference type="ChEBI" id="CHEBI:57972"/>
        <dbReference type="ChEBI" id="CHEBI:64479"/>
        <dbReference type="ChEBI" id="CHEBI:78846"/>
        <dbReference type="ChEBI" id="CHEBI:149468"/>
        <dbReference type="EC" id="2.3.1.47"/>
    </reaction>
</comment>
<sequence>MRLNSHIKLSAYTFGVFFGSIFEPDPLAIGAALAAEILMTTPNSSFLAFAERRFRLSGRALIENGHPYFVPTDTLEARSDQWPDGYLSMSHYDYLGLMHHPNTVAAAKDALDAQGTGVGASRLVGGERLAHRALEEDMADFLGVGGVLSIISGYLTNVSVIGLLLGPRDLVLVDELSHNSIMVGARGVKARMETYAHNDLDDLERLLHAHRADYGRVLICTDGLFSMDGDITDLPRLLDLKDAYDAWLLLDEAHSYGVLGETGRGLCEHFGEDPTRVDVAIGTLSKSFASSGGFIAANADVIEWMRFCLPGFVYSVGLPPATTASAHAALRLLRDEPERVAKLRANSQRFMQKAADAGLNTGTAIGEAVVPILFETPDDCVFVAEALMQQGIYAPPVVHVGIPKDMPRIRFFISAAHSEADIDRVITAVTAALTTATATRQRLSAE</sequence>
<comment type="subunit">
    <text evidence="4">Homodimer.</text>
</comment>
<evidence type="ECO:0000313" key="15">
    <source>
        <dbReference type="Proteomes" id="UP001157961"/>
    </source>
</evidence>
<dbReference type="Gene3D" id="3.40.640.10">
    <property type="entry name" value="Type I PLP-dependent aspartate aminotransferase-like (Major domain)"/>
    <property type="match status" value="1"/>
</dbReference>
<comment type="caution">
    <text evidence="14">The sequence shown here is derived from an EMBL/GenBank/DDBJ whole genome shotgun (WGS) entry which is preliminary data.</text>
</comment>
<evidence type="ECO:0000256" key="7">
    <source>
        <dbReference type="ARBA" id="ARBA00022756"/>
    </source>
</evidence>
<proteinExistence type="inferred from homology"/>
<evidence type="ECO:0000256" key="3">
    <source>
        <dbReference type="ARBA" id="ARBA00010008"/>
    </source>
</evidence>
<dbReference type="EMBL" id="FXTY01000001">
    <property type="protein sequence ID" value="SMP03329.1"/>
    <property type="molecule type" value="Genomic_DNA"/>
</dbReference>
<evidence type="ECO:0000256" key="5">
    <source>
        <dbReference type="ARBA" id="ARBA00013187"/>
    </source>
</evidence>
<evidence type="ECO:0000256" key="12">
    <source>
        <dbReference type="RuleBase" id="RU003693"/>
    </source>
</evidence>
<dbReference type="InterPro" id="IPR004839">
    <property type="entry name" value="Aminotransferase_I/II_large"/>
</dbReference>
<reference evidence="14 15" key="1">
    <citation type="submission" date="2017-05" db="EMBL/GenBank/DDBJ databases">
        <authorList>
            <person name="Varghese N."/>
            <person name="Submissions S."/>
        </authorList>
    </citation>
    <scope>NUCLEOTIDE SEQUENCE [LARGE SCALE GENOMIC DNA]</scope>
    <source>
        <strain evidence="14 15">DSM 29734</strain>
    </source>
</reference>
<dbReference type="InterPro" id="IPR015422">
    <property type="entry name" value="PyrdxlP-dep_Trfase_small"/>
</dbReference>
<keyword evidence="8 12" id="KW-0663">Pyridoxal phosphate</keyword>
<evidence type="ECO:0000256" key="10">
    <source>
        <dbReference type="ARBA" id="ARBA00033381"/>
    </source>
</evidence>
<evidence type="ECO:0000259" key="13">
    <source>
        <dbReference type="Pfam" id="PF00155"/>
    </source>
</evidence>
<dbReference type="InterPro" id="IPR001917">
    <property type="entry name" value="Aminotrans_II_pyridoxalP_BS"/>
</dbReference>
<evidence type="ECO:0000256" key="1">
    <source>
        <dbReference type="ARBA" id="ARBA00001933"/>
    </source>
</evidence>
<evidence type="ECO:0000313" key="14">
    <source>
        <dbReference type="EMBL" id="SMP03329.1"/>
    </source>
</evidence>
<dbReference type="SUPFAM" id="SSF53383">
    <property type="entry name" value="PLP-dependent transferases"/>
    <property type="match status" value="1"/>
</dbReference>
<dbReference type="InterPro" id="IPR015421">
    <property type="entry name" value="PyrdxlP-dep_Trfase_major"/>
</dbReference>
<keyword evidence="7" id="KW-0093">Biotin biosynthesis</keyword>
<evidence type="ECO:0000256" key="11">
    <source>
        <dbReference type="ARBA" id="ARBA00047715"/>
    </source>
</evidence>
<keyword evidence="15" id="KW-1185">Reference proteome</keyword>
<dbReference type="PANTHER" id="PTHR13693:SF100">
    <property type="entry name" value="8-AMINO-7-OXONONANOATE SYNTHASE"/>
    <property type="match status" value="1"/>
</dbReference>
<evidence type="ECO:0000256" key="6">
    <source>
        <dbReference type="ARBA" id="ARBA00022679"/>
    </source>
</evidence>
<comment type="similarity">
    <text evidence="3">Belongs to the class-II pyridoxal-phosphate-dependent aminotransferase family. BioF subfamily.</text>
</comment>
<feature type="domain" description="Aminotransferase class I/classII large" evidence="13">
    <location>
        <begin position="87"/>
        <end position="428"/>
    </location>
</feature>
<dbReference type="PANTHER" id="PTHR13693">
    <property type="entry name" value="CLASS II AMINOTRANSFERASE/8-AMINO-7-OXONONANOATE SYNTHASE"/>
    <property type="match status" value="1"/>
</dbReference>
<evidence type="ECO:0000256" key="8">
    <source>
        <dbReference type="ARBA" id="ARBA00022898"/>
    </source>
</evidence>
<comment type="cofactor">
    <cofactor evidence="1 12">
        <name>pyridoxal 5'-phosphate</name>
        <dbReference type="ChEBI" id="CHEBI:597326"/>
    </cofactor>
</comment>
<evidence type="ECO:0000256" key="2">
    <source>
        <dbReference type="ARBA" id="ARBA00004746"/>
    </source>
</evidence>
<accession>A0ABY1N8I4</accession>
<comment type="pathway">
    <text evidence="2">Cofactor biosynthesis; biotin biosynthesis.</text>
</comment>
<dbReference type="EC" id="2.3.1.47" evidence="5"/>
<dbReference type="Proteomes" id="UP001157961">
    <property type="component" value="Unassembled WGS sequence"/>
</dbReference>
<name>A0ABY1N8I4_9RHOB</name>
<organism evidence="14 15">
    <name type="scientific">Shimia sagamensis</name>
    <dbReference type="NCBI Taxonomy" id="1566352"/>
    <lineage>
        <taxon>Bacteria</taxon>
        <taxon>Pseudomonadati</taxon>
        <taxon>Pseudomonadota</taxon>
        <taxon>Alphaproteobacteria</taxon>
        <taxon>Rhodobacterales</taxon>
        <taxon>Roseobacteraceae</taxon>
    </lineage>
</organism>
<evidence type="ECO:0000256" key="9">
    <source>
        <dbReference type="ARBA" id="ARBA00032610"/>
    </source>
</evidence>
<dbReference type="Pfam" id="PF00155">
    <property type="entry name" value="Aminotran_1_2"/>
    <property type="match status" value="1"/>
</dbReference>
<dbReference type="InterPro" id="IPR015424">
    <property type="entry name" value="PyrdxlP-dep_Trfase"/>
</dbReference>
<keyword evidence="6" id="KW-0808">Transferase</keyword>
<evidence type="ECO:0000256" key="4">
    <source>
        <dbReference type="ARBA" id="ARBA00011738"/>
    </source>
</evidence>
<dbReference type="PROSITE" id="PS00599">
    <property type="entry name" value="AA_TRANSFER_CLASS_2"/>
    <property type="match status" value="1"/>
</dbReference>
<dbReference type="InterPro" id="IPR050087">
    <property type="entry name" value="AON_synthase_class-II"/>
</dbReference>
<gene>
    <name evidence="14" type="ORF">SAMN06265373_101359</name>
</gene>
<protein>
    <recommendedName>
        <fullName evidence="5">8-amino-7-oxononanoate synthase</fullName>
        <ecNumber evidence="5">2.3.1.47</ecNumber>
    </recommendedName>
    <alternativeName>
        <fullName evidence="9">7-keto-8-amino-pelargonic acid synthase</fullName>
    </alternativeName>
    <alternativeName>
        <fullName evidence="10">8-amino-7-ketopelargonate synthase</fullName>
    </alternativeName>
</protein>
<dbReference type="Gene3D" id="3.90.1150.10">
    <property type="entry name" value="Aspartate Aminotransferase, domain 1"/>
    <property type="match status" value="1"/>
</dbReference>